<evidence type="ECO:0000256" key="6">
    <source>
        <dbReference type="ARBA" id="ARBA00023157"/>
    </source>
</evidence>
<evidence type="ECO:0000256" key="8">
    <source>
        <dbReference type="SAM" id="SignalP"/>
    </source>
</evidence>
<evidence type="ECO:0008006" key="11">
    <source>
        <dbReference type="Google" id="ProtNLM"/>
    </source>
</evidence>
<evidence type="ECO:0000313" key="9">
    <source>
        <dbReference type="EMBL" id="KIN00411.1"/>
    </source>
</evidence>
<dbReference type="InParanoid" id="A0A0C3GWE5"/>
<protein>
    <recommendedName>
        <fullName evidence="11">Nuclease S1</fullName>
    </recommendedName>
</protein>
<dbReference type="InterPro" id="IPR008947">
    <property type="entry name" value="PLipase_C/P1_nuclease_dom_sf"/>
</dbReference>
<dbReference type="GO" id="GO:0006308">
    <property type="term" value="P:DNA catabolic process"/>
    <property type="evidence" value="ECO:0007669"/>
    <property type="project" value="InterPro"/>
</dbReference>
<sequence>MKLLSLAPAFLLAALPSVHSWGGLGHETVAYVAANFVHSDTKAYFQNLLGDNSDDYLAAVATWADSFRYSHEGRFSAPLHFIDAEDDPPNSCSVKFDRDCGDSGCVVSAIKNYTSQLLDPSLDKDSRNTAAKFIIQFVGDIHQPLHAENVDRGGNSIHVLFGRAHTNLHHVWDTSIPEKIVGGYALADAKKWAASLTTEIQSGSYRSVARQWLAGMDLNDPVSTTLTWATESNAIVCSTVMPDGIEGVENQDLSGDYYDAAVPVVEQQVARGGYRLAHWLDLVATGATGFNTEL</sequence>
<feature type="chain" id="PRO_5002164747" description="Nuclease S1" evidence="8">
    <location>
        <begin position="21"/>
        <end position="294"/>
    </location>
</feature>
<dbReference type="EMBL" id="KN832877">
    <property type="protein sequence ID" value="KIN00411.1"/>
    <property type="molecule type" value="Genomic_DNA"/>
</dbReference>
<keyword evidence="10" id="KW-1185">Reference proteome</keyword>
<keyword evidence="7" id="KW-0325">Glycoprotein</keyword>
<dbReference type="CDD" id="cd11010">
    <property type="entry name" value="S1-P1_nuclease"/>
    <property type="match status" value="1"/>
</dbReference>
<dbReference type="GO" id="GO:0016788">
    <property type="term" value="F:hydrolase activity, acting on ester bonds"/>
    <property type="evidence" value="ECO:0007669"/>
    <property type="project" value="InterPro"/>
</dbReference>
<keyword evidence="8" id="KW-0732">Signal</keyword>
<dbReference type="PANTHER" id="PTHR33146">
    <property type="entry name" value="ENDONUCLEASE 4"/>
    <property type="match status" value="1"/>
</dbReference>
<accession>A0A0C3GWE5</accession>
<keyword evidence="3" id="KW-0479">Metal-binding</keyword>
<dbReference type="Proteomes" id="UP000054321">
    <property type="component" value="Unassembled WGS sequence"/>
</dbReference>
<keyword evidence="4" id="KW-0255">Endonuclease</keyword>
<reference evidence="9 10" key="1">
    <citation type="submission" date="2014-04" db="EMBL/GenBank/DDBJ databases">
        <authorList>
            <consortium name="DOE Joint Genome Institute"/>
            <person name="Kuo A."/>
            <person name="Martino E."/>
            <person name="Perotto S."/>
            <person name="Kohler A."/>
            <person name="Nagy L.G."/>
            <person name="Floudas D."/>
            <person name="Copeland A."/>
            <person name="Barry K.W."/>
            <person name="Cichocki N."/>
            <person name="Veneault-Fourrey C."/>
            <person name="LaButti K."/>
            <person name="Lindquist E.A."/>
            <person name="Lipzen A."/>
            <person name="Lundell T."/>
            <person name="Morin E."/>
            <person name="Murat C."/>
            <person name="Sun H."/>
            <person name="Tunlid A."/>
            <person name="Henrissat B."/>
            <person name="Grigoriev I.V."/>
            <person name="Hibbett D.S."/>
            <person name="Martin F."/>
            <person name="Nordberg H.P."/>
            <person name="Cantor M.N."/>
            <person name="Hua S.X."/>
        </authorList>
    </citation>
    <scope>NUCLEOTIDE SEQUENCE [LARGE SCALE GENOMIC DNA]</scope>
    <source>
        <strain evidence="9 10">Zn</strain>
    </source>
</reference>
<dbReference type="PANTHER" id="PTHR33146:SF26">
    <property type="entry name" value="ENDONUCLEASE 4"/>
    <property type="match status" value="1"/>
</dbReference>
<dbReference type="GO" id="GO:0046872">
    <property type="term" value="F:metal ion binding"/>
    <property type="evidence" value="ECO:0007669"/>
    <property type="project" value="UniProtKB-KW"/>
</dbReference>
<dbReference type="AlphaFoldDB" id="A0A0C3GWE5"/>
<comment type="similarity">
    <text evidence="1">Belongs to the nuclease type I family.</text>
</comment>
<evidence type="ECO:0000256" key="1">
    <source>
        <dbReference type="ARBA" id="ARBA00009547"/>
    </source>
</evidence>
<feature type="signal peptide" evidence="8">
    <location>
        <begin position="1"/>
        <end position="20"/>
    </location>
</feature>
<dbReference type="FunFam" id="1.10.575.10:FF:000004">
    <property type="entry name" value="Nuclease S1"/>
    <property type="match status" value="1"/>
</dbReference>
<keyword evidence="6" id="KW-1015">Disulfide bond</keyword>
<evidence type="ECO:0000256" key="3">
    <source>
        <dbReference type="ARBA" id="ARBA00022723"/>
    </source>
</evidence>
<dbReference type="Gene3D" id="1.10.575.10">
    <property type="entry name" value="P1 Nuclease"/>
    <property type="match status" value="1"/>
</dbReference>
<dbReference type="STRING" id="913774.A0A0C3GWE5"/>
<evidence type="ECO:0000256" key="5">
    <source>
        <dbReference type="ARBA" id="ARBA00022801"/>
    </source>
</evidence>
<evidence type="ECO:0000256" key="2">
    <source>
        <dbReference type="ARBA" id="ARBA00022722"/>
    </source>
</evidence>
<keyword evidence="2" id="KW-0540">Nuclease</keyword>
<dbReference type="HOGENOM" id="CLU_044365_0_0_1"/>
<name>A0A0C3GWE5_OIDMZ</name>
<dbReference type="SUPFAM" id="SSF48537">
    <property type="entry name" value="Phospholipase C/P1 nuclease"/>
    <property type="match status" value="1"/>
</dbReference>
<evidence type="ECO:0000256" key="4">
    <source>
        <dbReference type="ARBA" id="ARBA00022759"/>
    </source>
</evidence>
<gene>
    <name evidence="9" type="ORF">OIDMADRAFT_164868</name>
</gene>
<keyword evidence="5" id="KW-0378">Hydrolase</keyword>
<evidence type="ECO:0000256" key="7">
    <source>
        <dbReference type="ARBA" id="ARBA00023180"/>
    </source>
</evidence>
<dbReference type="GO" id="GO:0003676">
    <property type="term" value="F:nucleic acid binding"/>
    <property type="evidence" value="ECO:0007669"/>
    <property type="project" value="InterPro"/>
</dbReference>
<dbReference type="Pfam" id="PF02265">
    <property type="entry name" value="S1-P1_nuclease"/>
    <property type="match status" value="1"/>
</dbReference>
<dbReference type="GO" id="GO:0004519">
    <property type="term" value="F:endonuclease activity"/>
    <property type="evidence" value="ECO:0007669"/>
    <property type="project" value="UniProtKB-KW"/>
</dbReference>
<dbReference type="InterPro" id="IPR003154">
    <property type="entry name" value="S1/P1nuclease"/>
</dbReference>
<proteinExistence type="inferred from homology"/>
<evidence type="ECO:0000313" key="10">
    <source>
        <dbReference type="Proteomes" id="UP000054321"/>
    </source>
</evidence>
<reference evidence="10" key="2">
    <citation type="submission" date="2015-01" db="EMBL/GenBank/DDBJ databases">
        <title>Evolutionary Origins and Diversification of the Mycorrhizal Mutualists.</title>
        <authorList>
            <consortium name="DOE Joint Genome Institute"/>
            <consortium name="Mycorrhizal Genomics Consortium"/>
            <person name="Kohler A."/>
            <person name="Kuo A."/>
            <person name="Nagy L.G."/>
            <person name="Floudas D."/>
            <person name="Copeland A."/>
            <person name="Barry K.W."/>
            <person name="Cichocki N."/>
            <person name="Veneault-Fourrey C."/>
            <person name="LaButti K."/>
            <person name="Lindquist E.A."/>
            <person name="Lipzen A."/>
            <person name="Lundell T."/>
            <person name="Morin E."/>
            <person name="Murat C."/>
            <person name="Riley R."/>
            <person name="Ohm R."/>
            <person name="Sun H."/>
            <person name="Tunlid A."/>
            <person name="Henrissat B."/>
            <person name="Grigoriev I.V."/>
            <person name="Hibbett D.S."/>
            <person name="Martin F."/>
        </authorList>
    </citation>
    <scope>NUCLEOTIDE SEQUENCE [LARGE SCALE GENOMIC DNA]</scope>
    <source>
        <strain evidence="10">Zn</strain>
    </source>
</reference>
<dbReference type="OrthoDB" id="441446at2759"/>
<organism evidence="9 10">
    <name type="scientific">Oidiodendron maius (strain Zn)</name>
    <dbReference type="NCBI Taxonomy" id="913774"/>
    <lineage>
        <taxon>Eukaryota</taxon>
        <taxon>Fungi</taxon>
        <taxon>Dikarya</taxon>
        <taxon>Ascomycota</taxon>
        <taxon>Pezizomycotina</taxon>
        <taxon>Leotiomycetes</taxon>
        <taxon>Leotiomycetes incertae sedis</taxon>
        <taxon>Myxotrichaceae</taxon>
        <taxon>Oidiodendron</taxon>
    </lineage>
</organism>